<comment type="function">
    <text evidence="1 9">May be involved in recombinational repair of damaged DNA.</text>
</comment>
<keyword evidence="12" id="KW-1185">Reference proteome</keyword>
<dbReference type="SMART" id="SM00382">
    <property type="entry name" value="AAA"/>
    <property type="match status" value="1"/>
</dbReference>
<keyword evidence="7 9" id="KW-0234">DNA repair</keyword>
<evidence type="ECO:0000256" key="8">
    <source>
        <dbReference type="ARBA" id="ARBA00033408"/>
    </source>
</evidence>
<evidence type="ECO:0000313" key="12">
    <source>
        <dbReference type="Proteomes" id="UP000077013"/>
    </source>
</evidence>
<evidence type="ECO:0000256" key="5">
    <source>
        <dbReference type="ARBA" id="ARBA00022763"/>
    </source>
</evidence>
<gene>
    <name evidence="11" type="ORF">ULVI_08005</name>
</gene>
<dbReference type="InterPro" id="IPR004604">
    <property type="entry name" value="DNA_recomb/repair_RecN"/>
</dbReference>
<dbReference type="GO" id="GO:0043590">
    <property type="term" value="C:bacterial nucleoid"/>
    <property type="evidence" value="ECO:0007669"/>
    <property type="project" value="TreeGrafter"/>
</dbReference>
<proteinExistence type="inferred from homology"/>
<keyword evidence="5 9" id="KW-0227">DNA damage</keyword>
<dbReference type="SUPFAM" id="SSF52540">
    <property type="entry name" value="P-loop containing nucleoside triphosphate hydrolases"/>
    <property type="match status" value="1"/>
</dbReference>
<dbReference type="Gene3D" id="3.40.50.300">
    <property type="entry name" value="P-loop containing nucleotide triphosphate hydrolases"/>
    <property type="match status" value="2"/>
</dbReference>
<dbReference type="PANTHER" id="PTHR11059">
    <property type="entry name" value="DNA REPAIR PROTEIN RECN"/>
    <property type="match status" value="1"/>
</dbReference>
<evidence type="ECO:0000256" key="1">
    <source>
        <dbReference type="ARBA" id="ARBA00003618"/>
    </source>
</evidence>
<dbReference type="NCBIfam" id="TIGR00634">
    <property type="entry name" value="recN"/>
    <property type="match status" value="1"/>
</dbReference>
<feature type="domain" description="AAA+ ATPase" evidence="10">
    <location>
        <begin position="21"/>
        <end position="507"/>
    </location>
</feature>
<organism evidence="11 12">
    <name type="scientific">Cochleicola gelatinilyticus</name>
    <dbReference type="NCBI Taxonomy" id="1763537"/>
    <lineage>
        <taxon>Bacteria</taxon>
        <taxon>Pseudomonadati</taxon>
        <taxon>Bacteroidota</taxon>
        <taxon>Flavobacteriia</taxon>
        <taxon>Flavobacteriales</taxon>
        <taxon>Flavobacteriaceae</taxon>
        <taxon>Cochleicola</taxon>
    </lineage>
</organism>
<dbReference type="CDD" id="cd03241">
    <property type="entry name" value="ABC_RecN"/>
    <property type="match status" value="1"/>
</dbReference>
<comment type="caution">
    <text evidence="11">The sequence shown here is derived from an EMBL/GenBank/DDBJ whole genome shotgun (WGS) entry which is preliminary data.</text>
</comment>
<keyword evidence="6" id="KW-0067">ATP-binding</keyword>
<name>A0A167HEN4_9FLAO</name>
<dbReference type="GO" id="GO:0009432">
    <property type="term" value="P:SOS response"/>
    <property type="evidence" value="ECO:0007669"/>
    <property type="project" value="TreeGrafter"/>
</dbReference>
<dbReference type="GO" id="GO:0006310">
    <property type="term" value="P:DNA recombination"/>
    <property type="evidence" value="ECO:0007669"/>
    <property type="project" value="InterPro"/>
</dbReference>
<keyword evidence="4" id="KW-0547">Nucleotide-binding</keyword>
<dbReference type="InterPro" id="IPR003593">
    <property type="entry name" value="AAA+_ATPase"/>
</dbReference>
<dbReference type="Proteomes" id="UP000077013">
    <property type="component" value="Unassembled WGS sequence"/>
</dbReference>
<dbReference type="InterPro" id="IPR027417">
    <property type="entry name" value="P-loop_NTPase"/>
</dbReference>
<evidence type="ECO:0000256" key="2">
    <source>
        <dbReference type="ARBA" id="ARBA00009441"/>
    </source>
</evidence>
<dbReference type="GO" id="GO:0006281">
    <property type="term" value="P:DNA repair"/>
    <property type="evidence" value="ECO:0007669"/>
    <property type="project" value="UniProtKB-KW"/>
</dbReference>
<dbReference type="InterPro" id="IPR003395">
    <property type="entry name" value="RecF/RecN/SMC_N"/>
</dbReference>
<evidence type="ECO:0000259" key="10">
    <source>
        <dbReference type="SMART" id="SM00382"/>
    </source>
</evidence>
<dbReference type="EMBL" id="LRXL01000037">
    <property type="protein sequence ID" value="OAB78527.1"/>
    <property type="molecule type" value="Genomic_DNA"/>
</dbReference>
<dbReference type="STRING" id="1763537.ULVI_08005"/>
<evidence type="ECO:0000256" key="3">
    <source>
        <dbReference type="ARBA" id="ARBA00021315"/>
    </source>
</evidence>
<evidence type="ECO:0000256" key="7">
    <source>
        <dbReference type="ARBA" id="ARBA00023204"/>
    </source>
</evidence>
<comment type="similarity">
    <text evidence="2 9">Belongs to the RecN family.</text>
</comment>
<dbReference type="Pfam" id="PF02463">
    <property type="entry name" value="SMC_N"/>
    <property type="match status" value="1"/>
</dbReference>
<dbReference type="AlphaFoldDB" id="A0A167HEN4"/>
<evidence type="ECO:0000256" key="6">
    <source>
        <dbReference type="ARBA" id="ARBA00022840"/>
    </source>
</evidence>
<dbReference type="RefSeq" id="WP_068591603.1">
    <property type="nucleotide sequence ID" value="NZ_LRXL01000037.1"/>
</dbReference>
<reference evidence="11 12" key="1">
    <citation type="submission" date="2016-02" db="EMBL/GenBank/DDBJ databases">
        <title>Ulvibacter sp. LPB0005, isolated from Thais luteostoma.</title>
        <authorList>
            <person name="Shin S.-K."/>
            <person name="Yi H."/>
        </authorList>
    </citation>
    <scope>NUCLEOTIDE SEQUENCE [LARGE SCALE GENOMIC DNA]</scope>
    <source>
        <strain evidence="11 12">LPB0005</strain>
    </source>
</reference>
<dbReference type="GO" id="GO:0005524">
    <property type="term" value="F:ATP binding"/>
    <property type="evidence" value="ECO:0007669"/>
    <property type="project" value="UniProtKB-KW"/>
</dbReference>
<evidence type="ECO:0000313" key="11">
    <source>
        <dbReference type="EMBL" id="OAB78527.1"/>
    </source>
</evidence>
<sequence>MISQLAIKNYALIEDIRVTLQPGLTIITGETGAGKSILLGALALLLGKRADLSSVKDNSKKCVIEAEFTLKGYGLEAVFDEYDLDYDLHTIIRREILPGGKSRAFVNDTPVNLSQLQSLAPYLVDIHSQNETLSLASEAYQLEVIDALAGNAELLQEYTSQLSLYRTVTETLEKLISEKETATKELDYHTFQHTELVEANLKGMDQQELEETFETLSNSEEIQEGIAQGLELLSEENVGTIETAKQVRATLSKLKNYASRYEDFWDRINSVIIELEDIFEALSEASDTVEADPSTLFELNAKLQTLYKLQQKHSVATVNELIEIQESLAEKIDTTLHLDSAIDAAKREKAHAEEIALQTASEIHKKRIAAIPELKKQLEAYLKELGLPNATFQFDLNASKTFRSAGTDTLELLFTANKGLAPAPLKKVASGGEMSRIMLAVKAVLAKYKKLPTIVFDEIDTGVSGEIANKMAKIMAEMSVSMQLISITHLPQIASKGAHHIKVYKEDVNERTVTGLKILTEEERIVEIAQMIGGKHVTDAALANAKELLN</sequence>
<evidence type="ECO:0000256" key="9">
    <source>
        <dbReference type="PIRNR" id="PIRNR003128"/>
    </source>
</evidence>
<protein>
    <recommendedName>
        <fullName evidence="3 9">DNA repair protein RecN</fullName>
    </recommendedName>
    <alternativeName>
        <fullName evidence="8 9">Recombination protein N</fullName>
    </alternativeName>
</protein>
<accession>A0A167HEN4</accession>
<evidence type="ECO:0000256" key="4">
    <source>
        <dbReference type="ARBA" id="ARBA00022741"/>
    </source>
</evidence>
<dbReference type="OrthoDB" id="9806954at2"/>
<dbReference type="PIRSF" id="PIRSF003128">
    <property type="entry name" value="RecN"/>
    <property type="match status" value="1"/>
</dbReference>
<dbReference type="PANTHER" id="PTHR11059:SF0">
    <property type="entry name" value="DNA REPAIR PROTEIN RECN"/>
    <property type="match status" value="1"/>
</dbReference>